<organism evidence="2 3">
    <name type="scientific">Desulfovibrio desulfuricans</name>
    <dbReference type="NCBI Taxonomy" id="876"/>
    <lineage>
        <taxon>Bacteria</taxon>
        <taxon>Pseudomonadati</taxon>
        <taxon>Thermodesulfobacteriota</taxon>
        <taxon>Desulfovibrionia</taxon>
        <taxon>Desulfovibrionales</taxon>
        <taxon>Desulfovibrionaceae</taxon>
        <taxon>Desulfovibrio</taxon>
    </lineage>
</organism>
<dbReference type="Gene3D" id="2.40.50.100">
    <property type="match status" value="1"/>
</dbReference>
<dbReference type="OrthoDB" id="9814406at2"/>
<dbReference type="AlphaFoldDB" id="A0A4P7UH96"/>
<dbReference type="InterPro" id="IPR013762">
    <property type="entry name" value="Integrase-like_cat_sf"/>
</dbReference>
<dbReference type="EMBL" id="CP036295">
    <property type="protein sequence ID" value="QCC85279.1"/>
    <property type="molecule type" value="Genomic_DNA"/>
</dbReference>
<protein>
    <submittedName>
        <fullName evidence="2">Transporter</fullName>
    </submittedName>
</protein>
<evidence type="ECO:0000256" key="1">
    <source>
        <dbReference type="ARBA" id="ARBA00023172"/>
    </source>
</evidence>
<dbReference type="InterPro" id="IPR011010">
    <property type="entry name" value="DNA_brk_join_enz"/>
</dbReference>
<sequence length="333" mass="37053">MRNHLTRQQLEGLTLCWEQWEAEATTRTQKNMRARLHLIFLLMRYGGLRLGEVLALEPRSSIDAITGMLRVSGSNAREILLPVSAMRNIRRILSLPQAEEPDFLQFDQSFLRKKFYTVGSVIDLPPACVGPRAIRYSRGLELLELHVPMPLVLKFLGQQDADQLLAFLNFSDGEARKLLTQTLAKGSPGTAHGGEADDGTNLFWGIVTRIFTGMRKVYVEITTFSDFRLAVACTPEEAALHEVHENQVLSVRVDPERIVLSPEKSSLSLANCVKGVVESLHSDMVETFVCVGLPDGTTLRATVDTCTLPNTHLRDGKKVYAHFALSAVRLVAD</sequence>
<dbReference type="Gene3D" id="1.10.443.10">
    <property type="entry name" value="Intergrase catalytic core"/>
    <property type="match status" value="1"/>
</dbReference>
<dbReference type="InterPro" id="IPR008995">
    <property type="entry name" value="Mo/tungstate-bd_C_term_dom"/>
</dbReference>
<name>A0A4P7UH96_DESDE</name>
<proteinExistence type="predicted"/>
<dbReference type="GO" id="GO:0003677">
    <property type="term" value="F:DNA binding"/>
    <property type="evidence" value="ECO:0007669"/>
    <property type="project" value="InterPro"/>
</dbReference>
<evidence type="ECO:0000313" key="3">
    <source>
        <dbReference type="Proteomes" id="UP000297065"/>
    </source>
</evidence>
<dbReference type="Proteomes" id="UP000297065">
    <property type="component" value="Chromosome"/>
</dbReference>
<dbReference type="SUPFAM" id="SSF56349">
    <property type="entry name" value="DNA breaking-rejoining enzymes"/>
    <property type="match status" value="1"/>
</dbReference>
<dbReference type="SUPFAM" id="SSF50331">
    <property type="entry name" value="MOP-like"/>
    <property type="match status" value="1"/>
</dbReference>
<reference evidence="2 3" key="1">
    <citation type="submission" date="2019-02" db="EMBL/GenBank/DDBJ databases">
        <title>Complete Genome Sequence of Desulfovibrio desulfuricans IC1, a Sulfonate Utilizing Anaerobe.</title>
        <authorList>
            <person name="Day L.A."/>
            <person name="De Leon K.B."/>
            <person name="Wall J.D."/>
        </authorList>
    </citation>
    <scope>NUCLEOTIDE SEQUENCE [LARGE SCALE GENOMIC DNA]</scope>
    <source>
        <strain evidence="2 3">IC1</strain>
    </source>
</reference>
<gene>
    <name evidence="2" type="ORF">DDIC_05195</name>
</gene>
<dbReference type="GO" id="GO:0006310">
    <property type="term" value="P:DNA recombination"/>
    <property type="evidence" value="ECO:0007669"/>
    <property type="project" value="UniProtKB-KW"/>
</dbReference>
<accession>A0A4P7UH96</accession>
<keyword evidence="1" id="KW-0233">DNA recombination</keyword>
<evidence type="ECO:0000313" key="2">
    <source>
        <dbReference type="EMBL" id="QCC85279.1"/>
    </source>
</evidence>
<dbReference type="RefSeq" id="WP_136399456.1">
    <property type="nucleotide sequence ID" value="NZ_CP036295.1"/>
</dbReference>
<dbReference type="GO" id="GO:0015074">
    <property type="term" value="P:DNA integration"/>
    <property type="evidence" value="ECO:0007669"/>
    <property type="project" value="InterPro"/>
</dbReference>